<feature type="signal peptide" evidence="1">
    <location>
        <begin position="1"/>
        <end position="18"/>
    </location>
</feature>
<evidence type="ECO:0000313" key="2">
    <source>
        <dbReference type="EMBL" id="CAB3759866.1"/>
    </source>
</evidence>
<feature type="chain" id="PRO_5027003382" evidence="1">
    <location>
        <begin position="19"/>
        <end position="127"/>
    </location>
</feature>
<gene>
    <name evidence="2" type="ORF">LMG29739_03263</name>
</gene>
<dbReference type="AlphaFoldDB" id="A0A6J5E3L9"/>
<evidence type="ECO:0000256" key="1">
    <source>
        <dbReference type="SAM" id="SignalP"/>
    </source>
</evidence>
<reference evidence="2 3" key="1">
    <citation type="submission" date="2020-04" db="EMBL/GenBank/DDBJ databases">
        <authorList>
            <person name="De Canck E."/>
        </authorList>
    </citation>
    <scope>NUCLEOTIDE SEQUENCE [LARGE SCALE GENOMIC DNA]</scope>
    <source>
        <strain evidence="2 3">LMG 29739</strain>
    </source>
</reference>
<dbReference type="EMBL" id="CADIKF010000024">
    <property type="protein sequence ID" value="CAB3759866.1"/>
    <property type="molecule type" value="Genomic_DNA"/>
</dbReference>
<accession>A0A6J5E3L9</accession>
<sequence length="127" mass="13945">MSKYIGIFATAISFVALAGQPTGLFSFTGLADNGDTAVLRFDPSPATTGRLFVVDDRTHQNSKTFPVTYRVLPRDSKSEGNPRVEITFPDKQSLTIFCDPLSSNCRSDGFVTEGGITFALLWHIDRH</sequence>
<keyword evidence="3" id="KW-1185">Reference proteome</keyword>
<evidence type="ECO:0000313" key="3">
    <source>
        <dbReference type="Proteomes" id="UP000494329"/>
    </source>
</evidence>
<dbReference type="Proteomes" id="UP000494329">
    <property type="component" value="Unassembled WGS sequence"/>
</dbReference>
<keyword evidence="1" id="KW-0732">Signal</keyword>
<proteinExistence type="predicted"/>
<organism evidence="2 3">
    <name type="scientific">Paraburkholderia solisilvae</name>
    <dbReference type="NCBI Taxonomy" id="624376"/>
    <lineage>
        <taxon>Bacteria</taxon>
        <taxon>Pseudomonadati</taxon>
        <taxon>Pseudomonadota</taxon>
        <taxon>Betaproteobacteria</taxon>
        <taxon>Burkholderiales</taxon>
        <taxon>Burkholderiaceae</taxon>
        <taxon>Paraburkholderia</taxon>
    </lineage>
</organism>
<dbReference type="RefSeq" id="WP_175111962.1">
    <property type="nucleotide sequence ID" value="NZ_CADIKF010000024.1"/>
</dbReference>
<protein>
    <submittedName>
        <fullName evidence="2">Uncharacterized protein</fullName>
    </submittedName>
</protein>
<name>A0A6J5E3L9_9BURK</name>